<evidence type="ECO:0000256" key="3">
    <source>
        <dbReference type="ARBA" id="ARBA00013368"/>
    </source>
</evidence>
<dbReference type="InterPro" id="IPR027417">
    <property type="entry name" value="P-loop_NTPase"/>
</dbReference>
<name>A0A939PFZ6_9ACTN</name>
<dbReference type="EMBL" id="JAGEOJ010000007">
    <property type="protein sequence ID" value="MBO2449039.1"/>
    <property type="molecule type" value="Genomic_DNA"/>
</dbReference>
<organism evidence="6 7">
    <name type="scientific">Actinomadura barringtoniae</name>
    <dbReference type="NCBI Taxonomy" id="1427535"/>
    <lineage>
        <taxon>Bacteria</taxon>
        <taxon>Bacillati</taxon>
        <taxon>Actinomycetota</taxon>
        <taxon>Actinomycetes</taxon>
        <taxon>Streptosporangiales</taxon>
        <taxon>Thermomonosporaceae</taxon>
        <taxon>Actinomadura</taxon>
    </lineage>
</organism>
<dbReference type="PANTHER" id="PTHR32114:SF2">
    <property type="entry name" value="ABC TRANSPORTER ABCH.3"/>
    <property type="match status" value="1"/>
</dbReference>
<keyword evidence="4" id="KW-0175">Coiled coil</keyword>
<sequence length="659" mass="73522">MIRFPILESLSIDGYGLYPGTPRKPGLETRFLPGLTLVLGANGLGKSTLVHLMYRMCTGLADIAGLAGGPFGSRQVDISVISPRERRTFAARVNDSAKDAVSTLTFRIAGVQFSLARELRTFGLVSLSINGEERRPTEEEFQNAIVTAAGIQNFADWILILRYLVFYSDDRGSLVWDPDAQRHILRLLFLSKKETQKYVTLESEVLQRDTTFRNLRATLSRQERELKQDELAVTSRSDLETSIRELTRFQANEEQQLEELQGQLNQMDADRQTARLAALQAEDARESAYRAVEHQRLLTIKAAFPGPQESAAYILSQLMAGDHCLVCDSNVPAIAAELRSRIDQMRCLVCDSPISPEDTASVTQEDIDSAKGRLKAADVRLEATKSSRVAAEERYQEAMIRLRGLEASTAERNVELDRLAEQLPDGEKEIRARRSEYNQLRSRLRIMEEELVEAKASHSRYISRVNVKIAEQREAIKAAFDRYATEFLLESCVLTWTSHKVKVGQTGSPVEFSVFKIDMTGTDFDSPVRRSSADEVSESQREFIDLAFRMALVEVAGEEGLGTLVMDAPEASLDAVFAPRAADVLTRFGDPGLGNRVILTSNLVEGQLVPTLLSRAGITDRTNPRIVDLTRIASPTAALRAHRDEYEQAISELFTREAS</sequence>
<comment type="caution">
    <text evidence="6">The sequence shown here is derived from an EMBL/GenBank/DDBJ whole genome shotgun (WGS) entry which is preliminary data.</text>
</comment>
<evidence type="ECO:0000313" key="6">
    <source>
        <dbReference type="EMBL" id="MBO2449039.1"/>
    </source>
</evidence>
<feature type="domain" description="Rad50/SbcC-type AAA" evidence="5">
    <location>
        <begin position="10"/>
        <end position="268"/>
    </location>
</feature>
<comment type="subunit">
    <text evidence="2">Heterodimer of SbcC and SbcD.</text>
</comment>
<evidence type="ECO:0000256" key="1">
    <source>
        <dbReference type="ARBA" id="ARBA00006930"/>
    </source>
</evidence>
<dbReference type="AlphaFoldDB" id="A0A939PFZ6"/>
<keyword evidence="7" id="KW-1185">Reference proteome</keyword>
<reference evidence="6" key="1">
    <citation type="submission" date="2021-03" db="EMBL/GenBank/DDBJ databases">
        <authorList>
            <person name="Kanchanasin P."/>
            <person name="Saeng-In P."/>
            <person name="Phongsopitanun W."/>
            <person name="Yuki M."/>
            <person name="Kudo T."/>
            <person name="Ohkuma M."/>
            <person name="Tanasupawat S."/>
        </authorList>
    </citation>
    <scope>NUCLEOTIDE SEQUENCE</scope>
    <source>
        <strain evidence="6">GKU 128</strain>
    </source>
</reference>
<dbReference type="Pfam" id="PF13476">
    <property type="entry name" value="AAA_23"/>
    <property type="match status" value="1"/>
</dbReference>
<dbReference type="RefSeq" id="WP_208256845.1">
    <property type="nucleotide sequence ID" value="NZ_JAGEOJ010000007.1"/>
</dbReference>
<evidence type="ECO:0000256" key="4">
    <source>
        <dbReference type="SAM" id="Coils"/>
    </source>
</evidence>
<dbReference type="GO" id="GO:0006302">
    <property type="term" value="P:double-strand break repair"/>
    <property type="evidence" value="ECO:0007669"/>
    <property type="project" value="InterPro"/>
</dbReference>
<evidence type="ECO:0000256" key="2">
    <source>
        <dbReference type="ARBA" id="ARBA00011322"/>
    </source>
</evidence>
<dbReference type="InterPro" id="IPR038729">
    <property type="entry name" value="Rad50/SbcC_AAA"/>
</dbReference>
<proteinExistence type="inferred from homology"/>
<dbReference type="SUPFAM" id="SSF52540">
    <property type="entry name" value="P-loop containing nucleoside triphosphate hydrolases"/>
    <property type="match status" value="1"/>
</dbReference>
<dbReference type="Gene3D" id="3.40.50.300">
    <property type="entry name" value="P-loop containing nucleotide triphosphate hydrolases"/>
    <property type="match status" value="2"/>
</dbReference>
<accession>A0A939PFZ6</accession>
<feature type="coiled-coil region" evidence="4">
    <location>
        <begin position="388"/>
        <end position="457"/>
    </location>
</feature>
<evidence type="ECO:0000313" key="7">
    <source>
        <dbReference type="Proteomes" id="UP000669179"/>
    </source>
</evidence>
<feature type="coiled-coil region" evidence="4">
    <location>
        <begin position="212"/>
        <end position="277"/>
    </location>
</feature>
<comment type="similarity">
    <text evidence="1">Belongs to the SMC family. SbcC subfamily.</text>
</comment>
<dbReference type="Proteomes" id="UP000669179">
    <property type="component" value="Unassembled WGS sequence"/>
</dbReference>
<evidence type="ECO:0000259" key="5">
    <source>
        <dbReference type="Pfam" id="PF13476"/>
    </source>
</evidence>
<dbReference type="PANTHER" id="PTHR32114">
    <property type="entry name" value="ABC TRANSPORTER ABCH.3"/>
    <property type="match status" value="1"/>
</dbReference>
<protein>
    <recommendedName>
        <fullName evidence="3">Nuclease SbcCD subunit C</fullName>
    </recommendedName>
</protein>
<dbReference type="GO" id="GO:0016887">
    <property type="term" value="F:ATP hydrolysis activity"/>
    <property type="evidence" value="ECO:0007669"/>
    <property type="project" value="InterPro"/>
</dbReference>
<gene>
    <name evidence="6" type="ORF">J4573_18190</name>
</gene>